<reference evidence="1" key="1">
    <citation type="journal article" date="2014" name="Front. Microbiol.">
        <title>High frequency of phylogenetically diverse reductive dehalogenase-homologous genes in deep subseafloor sedimentary metagenomes.</title>
        <authorList>
            <person name="Kawai M."/>
            <person name="Futagami T."/>
            <person name="Toyoda A."/>
            <person name="Takaki Y."/>
            <person name="Nishi S."/>
            <person name="Hori S."/>
            <person name="Arai W."/>
            <person name="Tsubouchi T."/>
            <person name="Morono Y."/>
            <person name="Uchiyama I."/>
            <person name="Ito T."/>
            <person name="Fujiyama A."/>
            <person name="Inagaki F."/>
            <person name="Takami H."/>
        </authorList>
    </citation>
    <scope>NUCLEOTIDE SEQUENCE</scope>
    <source>
        <strain evidence="1">Expedition CK06-06</strain>
    </source>
</reference>
<proteinExistence type="predicted"/>
<dbReference type="SUPFAM" id="SSF51735">
    <property type="entry name" value="NAD(P)-binding Rossmann-fold domains"/>
    <property type="match status" value="1"/>
</dbReference>
<evidence type="ECO:0008006" key="2">
    <source>
        <dbReference type="Google" id="ProtNLM"/>
    </source>
</evidence>
<dbReference type="EMBL" id="BARS01034458">
    <property type="protein sequence ID" value="GAG22455.1"/>
    <property type="molecule type" value="Genomic_DNA"/>
</dbReference>
<protein>
    <recommendedName>
        <fullName evidence="2">NAD-dependent epimerase/dehydratase domain-containing protein</fullName>
    </recommendedName>
</protein>
<feature type="non-terminal residue" evidence="1">
    <location>
        <position position="1"/>
    </location>
</feature>
<dbReference type="Gene3D" id="3.90.25.10">
    <property type="entry name" value="UDP-galactose 4-epimerase, domain 1"/>
    <property type="match status" value="1"/>
</dbReference>
<accession>X0VW07</accession>
<name>X0VW07_9ZZZZ</name>
<gene>
    <name evidence="1" type="ORF">S01H1_53223</name>
</gene>
<organism evidence="1">
    <name type="scientific">marine sediment metagenome</name>
    <dbReference type="NCBI Taxonomy" id="412755"/>
    <lineage>
        <taxon>unclassified sequences</taxon>
        <taxon>metagenomes</taxon>
        <taxon>ecological metagenomes</taxon>
    </lineage>
</organism>
<comment type="caution">
    <text evidence="1">The sequence shown here is derived from an EMBL/GenBank/DDBJ whole genome shotgun (WGS) entry which is preliminary data.</text>
</comment>
<evidence type="ECO:0000313" key="1">
    <source>
        <dbReference type="EMBL" id="GAG22455.1"/>
    </source>
</evidence>
<dbReference type="InterPro" id="IPR036291">
    <property type="entry name" value="NAD(P)-bd_dom_sf"/>
</dbReference>
<sequence length="84" mass="9256">LEGPVNIGYPQYVTVDELVATAIEVSGKEIHVKHVDGPVGVHSRNFSNTRIYSLGWEAKVFLKEGIGYTYPWIEAQVKAARGAQ</sequence>
<dbReference type="AlphaFoldDB" id="X0VW07"/>